<protein>
    <submittedName>
        <fullName evidence="1">Uncharacterized protein</fullName>
    </submittedName>
</protein>
<name>A0ACC0LKW9_RHOML</name>
<reference evidence="1" key="1">
    <citation type="submission" date="2022-02" db="EMBL/GenBank/DDBJ databases">
        <title>Plant Genome Project.</title>
        <authorList>
            <person name="Zhang R.-G."/>
        </authorList>
    </citation>
    <scope>NUCLEOTIDE SEQUENCE</scope>
    <source>
        <strain evidence="1">AT1</strain>
    </source>
</reference>
<organism evidence="1 2">
    <name type="scientific">Rhododendron molle</name>
    <name type="common">Chinese azalea</name>
    <name type="synonym">Azalea mollis</name>
    <dbReference type="NCBI Taxonomy" id="49168"/>
    <lineage>
        <taxon>Eukaryota</taxon>
        <taxon>Viridiplantae</taxon>
        <taxon>Streptophyta</taxon>
        <taxon>Embryophyta</taxon>
        <taxon>Tracheophyta</taxon>
        <taxon>Spermatophyta</taxon>
        <taxon>Magnoliopsida</taxon>
        <taxon>eudicotyledons</taxon>
        <taxon>Gunneridae</taxon>
        <taxon>Pentapetalae</taxon>
        <taxon>asterids</taxon>
        <taxon>Ericales</taxon>
        <taxon>Ericaceae</taxon>
        <taxon>Ericoideae</taxon>
        <taxon>Rhodoreae</taxon>
        <taxon>Rhododendron</taxon>
    </lineage>
</organism>
<proteinExistence type="predicted"/>
<comment type="caution">
    <text evidence="1">The sequence shown here is derived from an EMBL/GenBank/DDBJ whole genome shotgun (WGS) entry which is preliminary data.</text>
</comment>
<keyword evidence="2" id="KW-1185">Reference proteome</keyword>
<evidence type="ECO:0000313" key="2">
    <source>
        <dbReference type="Proteomes" id="UP001062846"/>
    </source>
</evidence>
<accession>A0ACC0LKW9</accession>
<evidence type="ECO:0000313" key="1">
    <source>
        <dbReference type="EMBL" id="KAI8528939.1"/>
    </source>
</evidence>
<sequence>MNASADSEALTYESDYPIVLNPDPVFLTLNPKCDAPSDVVRVEGWQISQTDSHLIDSSRKFFKKLKRKLKNPSLLTKDEFHEMLNSYLEKSSERAGVSTGVDPSDEGYNCKLVEKVGFLMGSEVKGLVLEGCVVLEIWELLETLIVCGLVEHSSSSNLVHNLIEKRRSDLVCLCVKHVSDLRTADLLSVLRYFLSPPKGGYESMIRVREEWESQALSAVEKATDSKLSGKKLKLAKEASVLLMIAYDGFSASELCLHYLLASSNLDEVVLSSCISKLIGSEIMSLIQYLGKWVKKYERFPQAGPCPKASSSLGLKSCEWVPRLEDIVKCLGLVLDEHFLSLVLHSEFHEELRSIEGLVNALSLESKVCCSMANVIESLRTEVKGAYSEFSSYCSNIASSLPGTGSGDVVVAQLEASLLSAVVFFFSGLSAWPPRKMIEVDSRPDRAMPPLAPHVRHDGGGGARLRLSGEAAEGSKNNKRIKKKKKKKNSGNYGSGAGYGGSGGGAKYGGSCGGGYGTVAAGEVMVAATTEEERT</sequence>
<dbReference type="Proteomes" id="UP001062846">
    <property type="component" value="Chromosome 12"/>
</dbReference>
<gene>
    <name evidence="1" type="ORF">RHMOL_Rhmol12G0186800</name>
</gene>
<dbReference type="EMBL" id="CM046399">
    <property type="protein sequence ID" value="KAI8528939.1"/>
    <property type="molecule type" value="Genomic_DNA"/>
</dbReference>